<evidence type="ECO:0000256" key="2">
    <source>
        <dbReference type="SAM" id="Phobius"/>
    </source>
</evidence>
<dbReference type="EMBL" id="JACDTQ010003942">
    <property type="protein sequence ID" value="KAF5911509.1"/>
    <property type="molecule type" value="Genomic_DNA"/>
</dbReference>
<keyword evidence="4" id="KW-1185">Reference proteome</keyword>
<feature type="region of interest" description="Disordered" evidence="1">
    <location>
        <begin position="79"/>
        <end position="113"/>
    </location>
</feature>
<comment type="caution">
    <text evidence="3">The sequence shown here is derived from an EMBL/GenBank/DDBJ whole genome shotgun (WGS) entry which is preliminary data.</text>
</comment>
<keyword evidence="2" id="KW-0812">Transmembrane</keyword>
<evidence type="ECO:0000313" key="3">
    <source>
        <dbReference type="EMBL" id="KAF5911509.1"/>
    </source>
</evidence>
<gene>
    <name evidence="3" type="ORF">HPG69_000801</name>
</gene>
<evidence type="ECO:0000256" key="1">
    <source>
        <dbReference type="SAM" id="MobiDB-lite"/>
    </source>
</evidence>
<dbReference type="SUPFAM" id="SSF81321">
    <property type="entry name" value="Family A G protein-coupled receptor-like"/>
    <property type="match status" value="1"/>
</dbReference>
<accession>A0A7J7E723</accession>
<feature type="transmembrane region" description="Helical" evidence="2">
    <location>
        <begin position="41"/>
        <end position="62"/>
    </location>
</feature>
<keyword evidence="2" id="KW-0472">Membrane</keyword>
<dbReference type="AlphaFoldDB" id="A0A7J7E723"/>
<dbReference type="Proteomes" id="UP000551758">
    <property type="component" value="Unassembled WGS sequence"/>
</dbReference>
<reference evidence="3 4" key="1">
    <citation type="journal article" date="2020" name="Mol. Biol. Evol.">
        <title>Interspecific Gene Flow and the Evolution of Specialization in Black and White Rhinoceros.</title>
        <authorList>
            <person name="Moodley Y."/>
            <person name="Westbury M.V."/>
            <person name="Russo I.M."/>
            <person name="Gopalakrishnan S."/>
            <person name="Rakotoarivelo A."/>
            <person name="Olsen R.A."/>
            <person name="Prost S."/>
            <person name="Tunstall T."/>
            <person name="Ryder O.A."/>
            <person name="Dalen L."/>
            <person name="Bruford M.W."/>
        </authorList>
    </citation>
    <scope>NUCLEOTIDE SEQUENCE [LARGE SCALE GENOMIC DNA]</scope>
    <source>
        <strain evidence="3">SBR-YM</strain>
        <tissue evidence="3">Skin</tissue>
    </source>
</reference>
<keyword evidence="2" id="KW-1133">Transmembrane helix</keyword>
<name>A0A7J7E723_DICBM</name>
<sequence>MATAPAALFATASSVGVERLCLLRFPDGGPDSLALYHLQKIAVGFAYLFLISICLAHSNSCLNPLLYCQLRRNVRQSVRELRSRNKRPADFRPSSHSRALQPGLNPPERRASQ</sequence>
<organism evidence="3 4">
    <name type="scientific">Diceros bicornis minor</name>
    <name type="common">South-central black rhinoceros</name>
    <dbReference type="NCBI Taxonomy" id="77932"/>
    <lineage>
        <taxon>Eukaryota</taxon>
        <taxon>Metazoa</taxon>
        <taxon>Chordata</taxon>
        <taxon>Craniata</taxon>
        <taxon>Vertebrata</taxon>
        <taxon>Euteleostomi</taxon>
        <taxon>Mammalia</taxon>
        <taxon>Eutheria</taxon>
        <taxon>Laurasiatheria</taxon>
        <taxon>Perissodactyla</taxon>
        <taxon>Rhinocerotidae</taxon>
        <taxon>Diceros</taxon>
    </lineage>
</organism>
<proteinExistence type="predicted"/>
<feature type="compositionally biased region" description="Basic and acidic residues" evidence="1">
    <location>
        <begin position="79"/>
        <end position="90"/>
    </location>
</feature>
<dbReference type="Gene3D" id="1.20.1070.10">
    <property type="entry name" value="Rhodopsin 7-helix transmembrane proteins"/>
    <property type="match status" value="1"/>
</dbReference>
<protein>
    <submittedName>
        <fullName evidence="3">Uncharacterized protein</fullName>
    </submittedName>
</protein>
<evidence type="ECO:0000313" key="4">
    <source>
        <dbReference type="Proteomes" id="UP000551758"/>
    </source>
</evidence>